<keyword evidence="2" id="KW-1133">Transmembrane helix</keyword>
<feature type="transmembrane region" description="Helical" evidence="2">
    <location>
        <begin position="73"/>
        <end position="91"/>
    </location>
</feature>
<keyword evidence="2" id="KW-0812">Transmembrane</keyword>
<gene>
    <name evidence="3" type="ORF">GSTUAT00000292001</name>
</gene>
<evidence type="ECO:0000313" key="3">
    <source>
        <dbReference type="EMBL" id="CUS15589.1"/>
    </source>
</evidence>
<evidence type="ECO:0000256" key="1">
    <source>
        <dbReference type="SAM" id="MobiDB-lite"/>
    </source>
</evidence>
<dbReference type="Proteomes" id="UP001412239">
    <property type="component" value="Unassembled WGS sequence"/>
</dbReference>
<sequence>MPSLRLLRESSPLRTISYSQILSKSLDSLQTLPTTHTGSAKKPMPKGSTKRPLKPSSSDNQPRRNAVALAQRFLVTSFALALLTICLWKFSNIRPLSKWEQRLFNTLSILLTGIASLGLGSLSGHLGSMLRWPLLSRTVYQMKDVDLILGMSQPTGSLQLIKRHIRDRRISRTTFIVTTYLMANLIGRSSVAVFGLAYNMTDKTGIEDPILATNWTSALWTNQIYSKETAYPMKDKYGSAHGKDTSLSDPMLDLESDLRVSNATLKLGANTTTYSYELMDFKGGHPIPSNRTVYSTVSCSIIEVHEGLYWRWSNGNRTGPFDWGEESVAIVTETLLWGLNATKGTHRALWRNHTMSFPVMANGSHVSPRIYIKCPHSEFSWECWPTLTETVRANESHEIQPLKAIFHPTGLYRLLTLGLGASGGSGRLVYLKDSHLSAFMRPAPENRISQICSEFSGPRYQNKTIPAGYHFWIAGQAARLPILAIMNANFKLPRLARGPTPNQISGTAYVHTTLDVDWLRVVVVVASITGGQILAILAVLYYCNGVYTRDDSYLATAELLKTVINRFDGGKLMTGEELATSLDNVLGVSVSYGTRMGQDGGPPEVDLAYGLDANFPPFPQKKQASRNNC</sequence>
<keyword evidence="4" id="KW-1185">Reference proteome</keyword>
<protein>
    <submittedName>
        <fullName evidence="3">Uncharacterized protein</fullName>
    </submittedName>
</protein>
<feature type="transmembrane region" description="Helical" evidence="2">
    <location>
        <begin position="518"/>
        <end position="543"/>
    </location>
</feature>
<accession>A0A292Q775</accession>
<name>A0A292Q775_9PEZI</name>
<feature type="region of interest" description="Disordered" evidence="1">
    <location>
        <begin position="32"/>
        <end position="62"/>
    </location>
</feature>
<dbReference type="AlphaFoldDB" id="A0A292Q775"/>
<reference evidence="3" key="1">
    <citation type="submission" date="2015-10" db="EMBL/GenBank/DDBJ databases">
        <authorList>
            <person name="Regsiter A."/>
            <person name="william w."/>
        </authorList>
    </citation>
    <scope>NUCLEOTIDE SEQUENCE</scope>
    <source>
        <strain evidence="3">Montdore</strain>
    </source>
</reference>
<dbReference type="EMBL" id="LN890945">
    <property type="protein sequence ID" value="CUS15589.1"/>
    <property type="molecule type" value="Genomic_DNA"/>
</dbReference>
<organism evidence="3 4">
    <name type="scientific">Tuber aestivum</name>
    <name type="common">summer truffle</name>
    <dbReference type="NCBI Taxonomy" id="59557"/>
    <lineage>
        <taxon>Eukaryota</taxon>
        <taxon>Fungi</taxon>
        <taxon>Dikarya</taxon>
        <taxon>Ascomycota</taxon>
        <taxon>Pezizomycotina</taxon>
        <taxon>Pezizomycetes</taxon>
        <taxon>Pezizales</taxon>
        <taxon>Tuberaceae</taxon>
        <taxon>Tuber</taxon>
    </lineage>
</organism>
<feature type="transmembrane region" description="Helical" evidence="2">
    <location>
        <begin position="103"/>
        <end position="122"/>
    </location>
</feature>
<evidence type="ECO:0000313" key="4">
    <source>
        <dbReference type="Proteomes" id="UP001412239"/>
    </source>
</evidence>
<evidence type="ECO:0000256" key="2">
    <source>
        <dbReference type="SAM" id="Phobius"/>
    </source>
</evidence>
<proteinExistence type="predicted"/>
<keyword evidence="2" id="KW-0472">Membrane</keyword>